<dbReference type="PANTHER" id="PTHR33048">
    <property type="entry name" value="PTH11-LIKE INTEGRAL MEMBRANE PROTEIN (AFU_ORTHOLOGUE AFUA_5G11245)"/>
    <property type="match status" value="1"/>
</dbReference>
<proteinExistence type="inferred from homology"/>
<comment type="caution">
    <text evidence="8">The sequence shown here is derived from an EMBL/GenBank/DDBJ whole genome shotgun (WGS) entry which is preliminary data.</text>
</comment>
<feature type="transmembrane region" description="Helical" evidence="6">
    <location>
        <begin position="207"/>
        <end position="230"/>
    </location>
</feature>
<keyword evidence="3 6" id="KW-1133">Transmembrane helix</keyword>
<name>A0AAD6G2E8_9EURO</name>
<reference evidence="8" key="1">
    <citation type="submission" date="2022-12" db="EMBL/GenBank/DDBJ databases">
        <authorList>
            <person name="Petersen C."/>
        </authorList>
    </citation>
    <scope>NUCLEOTIDE SEQUENCE</scope>
    <source>
        <strain evidence="8">IBT 16125</strain>
    </source>
</reference>
<comment type="similarity">
    <text evidence="5">Belongs to the SAT4 family.</text>
</comment>
<dbReference type="GeneID" id="81599877"/>
<organism evidence="8 9">
    <name type="scientific">Penicillium daleae</name>
    <dbReference type="NCBI Taxonomy" id="63821"/>
    <lineage>
        <taxon>Eukaryota</taxon>
        <taxon>Fungi</taxon>
        <taxon>Dikarya</taxon>
        <taxon>Ascomycota</taxon>
        <taxon>Pezizomycotina</taxon>
        <taxon>Eurotiomycetes</taxon>
        <taxon>Eurotiomycetidae</taxon>
        <taxon>Eurotiales</taxon>
        <taxon>Aspergillaceae</taxon>
        <taxon>Penicillium</taxon>
    </lineage>
</organism>
<dbReference type="InterPro" id="IPR052337">
    <property type="entry name" value="SAT4-like"/>
</dbReference>
<keyword evidence="2 6" id="KW-0812">Transmembrane</keyword>
<dbReference type="PANTHER" id="PTHR33048:SF47">
    <property type="entry name" value="INTEGRAL MEMBRANE PROTEIN-RELATED"/>
    <property type="match status" value="1"/>
</dbReference>
<dbReference type="GO" id="GO:0016020">
    <property type="term" value="C:membrane"/>
    <property type="evidence" value="ECO:0007669"/>
    <property type="project" value="UniProtKB-SubCell"/>
</dbReference>
<feature type="transmembrane region" description="Helical" evidence="6">
    <location>
        <begin position="73"/>
        <end position="93"/>
    </location>
</feature>
<accession>A0AAD6G2E8</accession>
<dbReference type="EMBL" id="JAPVEA010000006">
    <property type="protein sequence ID" value="KAJ5449803.1"/>
    <property type="molecule type" value="Genomic_DNA"/>
</dbReference>
<evidence type="ECO:0000256" key="6">
    <source>
        <dbReference type="SAM" id="Phobius"/>
    </source>
</evidence>
<dbReference type="InterPro" id="IPR049326">
    <property type="entry name" value="Rhodopsin_dom_fungi"/>
</dbReference>
<evidence type="ECO:0000256" key="1">
    <source>
        <dbReference type="ARBA" id="ARBA00004141"/>
    </source>
</evidence>
<keyword evidence="9" id="KW-1185">Reference proteome</keyword>
<feature type="transmembrane region" description="Helical" evidence="6">
    <location>
        <begin position="242"/>
        <end position="264"/>
    </location>
</feature>
<reference evidence="8" key="2">
    <citation type="journal article" date="2023" name="IMA Fungus">
        <title>Comparative genomic study of the Penicillium genus elucidates a diverse pangenome and 15 lateral gene transfer events.</title>
        <authorList>
            <person name="Petersen C."/>
            <person name="Sorensen T."/>
            <person name="Nielsen M.R."/>
            <person name="Sondergaard T.E."/>
            <person name="Sorensen J.L."/>
            <person name="Fitzpatrick D.A."/>
            <person name="Frisvad J.C."/>
            <person name="Nielsen K.L."/>
        </authorList>
    </citation>
    <scope>NUCLEOTIDE SEQUENCE</scope>
    <source>
        <strain evidence="8">IBT 16125</strain>
    </source>
</reference>
<protein>
    <recommendedName>
        <fullName evidence="7">Rhodopsin domain-containing protein</fullName>
    </recommendedName>
</protein>
<dbReference type="Pfam" id="PF20684">
    <property type="entry name" value="Fung_rhodopsin"/>
    <property type="match status" value="1"/>
</dbReference>
<dbReference type="AlphaFoldDB" id="A0AAD6G2E8"/>
<feature type="domain" description="Rhodopsin" evidence="7">
    <location>
        <begin position="57"/>
        <end position="301"/>
    </location>
</feature>
<evidence type="ECO:0000256" key="2">
    <source>
        <dbReference type="ARBA" id="ARBA00022692"/>
    </source>
</evidence>
<comment type="subcellular location">
    <subcellularLocation>
        <location evidence="1">Membrane</location>
        <topology evidence="1">Multi-pass membrane protein</topology>
    </subcellularLocation>
</comment>
<evidence type="ECO:0000256" key="4">
    <source>
        <dbReference type="ARBA" id="ARBA00023136"/>
    </source>
</evidence>
<evidence type="ECO:0000259" key="7">
    <source>
        <dbReference type="Pfam" id="PF20684"/>
    </source>
</evidence>
<feature type="transmembrane region" description="Helical" evidence="6">
    <location>
        <begin position="130"/>
        <end position="148"/>
    </location>
</feature>
<dbReference type="RefSeq" id="XP_056765338.1">
    <property type="nucleotide sequence ID" value="XM_056909634.1"/>
</dbReference>
<sequence length="400" mass="45317">MTPGLERSPVMDTTLGYLSSSWEKRAEATMEAPLISEQGQTALLWIGVVLSFILVIIRTHTQYQSSKQLFVNDYWIFFAVLCHLATAIVYQIAMAPMYELTYIGAGLRLPTEGFMDRASLFLKLQYAADLLLWTTLWSVKFSLLFFFWRLFDSVNSSMRLFWWIMCGVTASTWITSVVLQEFACDPIRDFFTLGKCSSAQDIFFSNLVFRFSVGTDIAGDICIMIIPFPLLHKLKVNRRKRLILIAVFSLPIIPIMFAILRLVMTNPKTHNVDPIKFQLFSMLENTSAIVTSCLPAFRLFIVNTHSSTVHSDSRPSHRYSRGIGGSYRNYGELTQAKKDGGIPLGSFTQSNFDSYHEPNVIHDRAVVGKGVSVDSDEEALNPRYPTPNYGVLVTNEYHVT</sequence>
<keyword evidence="4 6" id="KW-0472">Membrane</keyword>
<evidence type="ECO:0000313" key="9">
    <source>
        <dbReference type="Proteomes" id="UP001213681"/>
    </source>
</evidence>
<feature type="transmembrane region" description="Helical" evidence="6">
    <location>
        <begin position="42"/>
        <end position="61"/>
    </location>
</feature>
<evidence type="ECO:0000313" key="8">
    <source>
        <dbReference type="EMBL" id="KAJ5449803.1"/>
    </source>
</evidence>
<evidence type="ECO:0000256" key="5">
    <source>
        <dbReference type="ARBA" id="ARBA00038359"/>
    </source>
</evidence>
<evidence type="ECO:0000256" key="3">
    <source>
        <dbReference type="ARBA" id="ARBA00022989"/>
    </source>
</evidence>
<dbReference type="Proteomes" id="UP001213681">
    <property type="component" value="Unassembled WGS sequence"/>
</dbReference>
<gene>
    <name evidence="8" type="ORF">N7458_006252</name>
</gene>
<feature type="transmembrane region" description="Helical" evidence="6">
    <location>
        <begin position="160"/>
        <end position="179"/>
    </location>
</feature>